<dbReference type="PANTHER" id="PTHR46118:SF4">
    <property type="entry name" value="PROTEIN ABHD11"/>
    <property type="match status" value="1"/>
</dbReference>
<reference evidence="3" key="1">
    <citation type="submission" date="2019-06" db="EMBL/GenBank/DDBJ databases">
        <title>Complete genome sequence of Methylogaea oryzae strain JCM16910.</title>
        <authorList>
            <person name="Asakawa S."/>
        </authorList>
    </citation>
    <scope>NUCLEOTIDE SEQUENCE</scope>
    <source>
        <strain evidence="3">E10</strain>
    </source>
</reference>
<keyword evidence="4" id="KW-1185">Reference proteome</keyword>
<dbReference type="Proteomes" id="UP000824988">
    <property type="component" value="Chromosome"/>
</dbReference>
<evidence type="ECO:0000313" key="3">
    <source>
        <dbReference type="EMBL" id="BBL69900.1"/>
    </source>
</evidence>
<sequence length="262" mass="28372">MTALPLAHACFGTGGPPVLIIHGLLGSGRNWQSVAQSLAEHHQVAVPDLRNHGASPHADAMDYPAMARDVEALLDRLQWPRAHVIGHSMGGKVAMYLAMSRPERVASLLVADIAPSHYPDRHSPYLDAMETLPLATLRNRAQADTHLAASIPQAAVRLFLLQNLVADNGGYRWRANLAAIRANLPAVLAPPHLKALPPYPGETLFLAGADSDYIQPEHYPAIGHCFPQARVRTLHGAGHWLHVEQPTAFLQATRDFFAAGQA</sequence>
<organism evidence="3 4">
    <name type="scientific">Methylogaea oryzae</name>
    <dbReference type="NCBI Taxonomy" id="1295382"/>
    <lineage>
        <taxon>Bacteria</taxon>
        <taxon>Pseudomonadati</taxon>
        <taxon>Pseudomonadota</taxon>
        <taxon>Gammaproteobacteria</taxon>
        <taxon>Methylococcales</taxon>
        <taxon>Methylococcaceae</taxon>
        <taxon>Methylogaea</taxon>
    </lineage>
</organism>
<evidence type="ECO:0000313" key="4">
    <source>
        <dbReference type="Proteomes" id="UP000824988"/>
    </source>
</evidence>
<dbReference type="EMBL" id="AP019782">
    <property type="protein sequence ID" value="BBL69900.1"/>
    <property type="molecule type" value="Genomic_DNA"/>
</dbReference>
<dbReference type="PANTHER" id="PTHR46118">
    <property type="entry name" value="PROTEIN ABHD11"/>
    <property type="match status" value="1"/>
</dbReference>
<dbReference type="RefSeq" id="WP_221048103.1">
    <property type="nucleotide sequence ID" value="NZ_AP019782.1"/>
</dbReference>
<keyword evidence="1 3" id="KW-0378">Hydrolase</keyword>
<feature type="domain" description="AB hydrolase-1" evidence="2">
    <location>
        <begin position="16"/>
        <end position="245"/>
    </location>
</feature>
<dbReference type="GO" id="GO:0016787">
    <property type="term" value="F:hydrolase activity"/>
    <property type="evidence" value="ECO:0007669"/>
    <property type="project" value="UniProtKB-KW"/>
</dbReference>
<dbReference type="KEGG" id="moz:MoryE10_05060"/>
<dbReference type="Pfam" id="PF00561">
    <property type="entry name" value="Abhydrolase_1"/>
    <property type="match status" value="1"/>
</dbReference>
<accession>A0A8D5AL83</accession>
<protein>
    <submittedName>
        <fullName evidence="3">Alpha/beta hydrolase</fullName>
    </submittedName>
</protein>
<dbReference type="AlphaFoldDB" id="A0A8D5AL83"/>
<proteinExistence type="predicted"/>
<dbReference type="InterPro" id="IPR000073">
    <property type="entry name" value="AB_hydrolase_1"/>
</dbReference>
<name>A0A8D5AL83_9GAMM</name>
<gene>
    <name evidence="3" type="ORF">MoryE10_05060</name>
</gene>
<evidence type="ECO:0000259" key="2">
    <source>
        <dbReference type="Pfam" id="PF00561"/>
    </source>
</evidence>
<evidence type="ECO:0000256" key="1">
    <source>
        <dbReference type="ARBA" id="ARBA00022801"/>
    </source>
</evidence>